<organism evidence="1 2">
    <name type="scientific">Pseudoalteromonas xiamenensis</name>
    <dbReference type="NCBI Taxonomy" id="882626"/>
    <lineage>
        <taxon>Bacteria</taxon>
        <taxon>Pseudomonadati</taxon>
        <taxon>Pseudomonadota</taxon>
        <taxon>Gammaproteobacteria</taxon>
        <taxon>Alteromonadales</taxon>
        <taxon>Pseudoalteromonadaceae</taxon>
        <taxon>Pseudoalteromonas</taxon>
    </lineage>
</organism>
<evidence type="ECO:0000313" key="1">
    <source>
        <dbReference type="EMBL" id="QTH73526.1"/>
    </source>
</evidence>
<dbReference type="RefSeq" id="WP_208845138.1">
    <property type="nucleotide sequence ID" value="NZ_CP072135.1"/>
</dbReference>
<name>A0A975HMV8_9GAMM</name>
<proteinExistence type="predicted"/>
<dbReference type="SUPFAM" id="SSF51197">
    <property type="entry name" value="Clavaminate synthase-like"/>
    <property type="match status" value="1"/>
</dbReference>
<dbReference type="GO" id="GO:0016706">
    <property type="term" value="F:2-oxoglutarate-dependent dioxygenase activity"/>
    <property type="evidence" value="ECO:0007669"/>
    <property type="project" value="UniProtKB-ARBA"/>
</dbReference>
<dbReference type="InterPro" id="IPR008775">
    <property type="entry name" value="Phytyl_CoA_dOase-like"/>
</dbReference>
<dbReference type="KEGG" id="pxi:J5O05_18720"/>
<keyword evidence="1" id="KW-0560">Oxidoreductase</keyword>
<dbReference type="EMBL" id="CP072135">
    <property type="protein sequence ID" value="QTH73526.1"/>
    <property type="molecule type" value="Genomic_DNA"/>
</dbReference>
<dbReference type="Gene3D" id="2.60.120.620">
    <property type="entry name" value="q2cbj1_9rhob like domain"/>
    <property type="match status" value="1"/>
</dbReference>
<keyword evidence="1" id="KW-0223">Dioxygenase</keyword>
<reference evidence="1" key="1">
    <citation type="submission" date="2021-03" db="EMBL/GenBank/DDBJ databases">
        <title>Complete Genome of Pseudoalteromonas xiamenensis STKMTI.2, a new potential marine bacterium producing anti-Vibrio compounds.</title>
        <authorList>
            <person name="Handayani D.P."/>
            <person name="Isnansetyo A."/>
            <person name="Istiqomah I."/>
            <person name="Jumina J."/>
        </authorList>
    </citation>
    <scope>NUCLEOTIDE SEQUENCE</scope>
    <source>
        <strain evidence="1">STKMTI.2</strain>
        <plasmid evidence="1">unnamed5</plasmid>
    </source>
</reference>
<accession>A0A975HMV8</accession>
<protein>
    <submittedName>
        <fullName evidence="1">Phytanoyl-CoA dioxygenase family protein</fullName>
    </submittedName>
</protein>
<sequence length="246" mass="28384">MDLEHAASHYEEYGFVCLRNFLPQTMLDMVEPVVRTFHDRWVEDNHLFYKASAINSSGLTAETYLEKEERQKLFALIGSEEMSKLATTLLKRPIYMNSQLFFNPINPHQKNYWHRDGQYHLSLEEQKDALQGPDIIHVRIPLANEPGMELVPKSHKTWDSPLALDVRLEKNGHKKSDPLPEGQIVQLNRGDVLAFSANMLHRGLYGQERFALDILFCEPEMHSFLNDVHQPCAEIKATLECLAVFP</sequence>
<keyword evidence="2" id="KW-1185">Reference proteome</keyword>
<geneLocation type="plasmid" evidence="1 2">
    <name>unnamed5</name>
</geneLocation>
<evidence type="ECO:0000313" key="2">
    <source>
        <dbReference type="Proteomes" id="UP000664904"/>
    </source>
</evidence>
<keyword evidence="1" id="KW-0614">Plasmid</keyword>
<dbReference type="Proteomes" id="UP000664904">
    <property type="component" value="Plasmid unnamed5"/>
</dbReference>
<dbReference type="Pfam" id="PF05721">
    <property type="entry name" value="PhyH"/>
    <property type="match status" value="1"/>
</dbReference>
<gene>
    <name evidence="1" type="ORF">J5O05_18720</name>
</gene>
<dbReference type="AlphaFoldDB" id="A0A975HMV8"/>